<keyword evidence="2 7" id="KW-0645">Protease</keyword>
<dbReference type="CDD" id="cd16332">
    <property type="entry name" value="Prp-like"/>
    <property type="match status" value="1"/>
</dbReference>
<evidence type="ECO:0000313" key="7">
    <source>
        <dbReference type="EMBL" id="AZP05130.1"/>
    </source>
</evidence>
<dbReference type="GO" id="GO:0042254">
    <property type="term" value="P:ribosome biogenesis"/>
    <property type="evidence" value="ECO:0007669"/>
    <property type="project" value="UniProtKB-KW"/>
</dbReference>
<keyword evidence="4" id="KW-0788">Thiol protease</keyword>
<comment type="similarity">
    <text evidence="5">Belongs to the Prp family.</text>
</comment>
<gene>
    <name evidence="7" type="ORF">EJN90_11050</name>
</gene>
<reference evidence="8" key="1">
    <citation type="submission" date="2018-12" db="EMBL/GenBank/DDBJ databases">
        <title>Complete genome sequencing of Jeotgalibaca sp. H21T32.</title>
        <authorList>
            <person name="Bae J.-W."/>
            <person name="Lee S.-Y."/>
        </authorList>
    </citation>
    <scope>NUCLEOTIDE SEQUENCE [LARGE SCALE GENOMIC DNA]</scope>
    <source>
        <strain evidence="8">H21T32</strain>
    </source>
</reference>
<keyword evidence="1" id="KW-0690">Ribosome biogenesis</keyword>
<dbReference type="GO" id="GO:0006508">
    <property type="term" value="P:proteolysis"/>
    <property type="evidence" value="ECO:0007669"/>
    <property type="project" value="UniProtKB-KW"/>
</dbReference>
<dbReference type="InterPro" id="IPR036764">
    <property type="entry name" value="Peptidase_Prp_sf"/>
</dbReference>
<dbReference type="PANTHER" id="PTHR39178">
    <property type="entry name" value="HYPOTHETICAL RIBOSOME-ASSOCIATED PROTEIN"/>
    <property type="match status" value="1"/>
</dbReference>
<dbReference type="Gene3D" id="3.30.70.1490">
    <property type="entry name" value="Cysteine protease Prp"/>
    <property type="match status" value="1"/>
</dbReference>
<evidence type="ECO:0000313" key="8">
    <source>
        <dbReference type="Proteomes" id="UP000273326"/>
    </source>
</evidence>
<dbReference type="InterPro" id="IPR007422">
    <property type="entry name" value="Peptidase_Prp"/>
</dbReference>
<keyword evidence="3" id="KW-0378">Hydrolase</keyword>
<dbReference type="Proteomes" id="UP000273326">
    <property type="component" value="Chromosome"/>
</dbReference>
<dbReference type="PANTHER" id="PTHR39178:SF1">
    <property type="entry name" value="RIBOSOMAL-PROCESSING CYSTEINE PROTEASE PRP"/>
    <property type="match status" value="1"/>
</dbReference>
<sequence length="114" mass="12709">MITAKFKQNLAGMFTSFEITGHAGFADIGEDIVCAAVSVLAIETVNSLDKMAGHQMIVEEADREGGYLYAEVRPELTPEQKSITQILLKHLYLSLEDVATTYPDYVRIKKLTRK</sequence>
<dbReference type="SUPFAM" id="SSF118010">
    <property type="entry name" value="TM1457-like"/>
    <property type="match status" value="1"/>
</dbReference>
<evidence type="ECO:0000256" key="4">
    <source>
        <dbReference type="ARBA" id="ARBA00022807"/>
    </source>
</evidence>
<evidence type="ECO:0000256" key="3">
    <source>
        <dbReference type="ARBA" id="ARBA00022801"/>
    </source>
</evidence>
<protein>
    <recommendedName>
        <fullName evidence="6">Ribosomal processing cysteine protease Prp</fullName>
    </recommendedName>
</protein>
<evidence type="ECO:0000256" key="6">
    <source>
        <dbReference type="ARBA" id="ARBA00044538"/>
    </source>
</evidence>
<accession>A0A3S9HCM2</accession>
<keyword evidence="8" id="KW-1185">Reference proteome</keyword>
<dbReference type="Pfam" id="PF04327">
    <property type="entry name" value="Peptidase_Prp"/>
    <property type="match status" value="1"/>
</dbReference>
<proteinExistence type="inferred from homology"/>
<organism evidence="7 8">
    <name type="scientific">Jeotgalibaca ciconiae</name>
    <dbReference type="NCBI Taxonomy" id="2496265"/>
    <lineage>
        <taxon>Bacteria</taxon>
        <taxon>Bacillati</taxon>
        <taxon>Bacillota</taxon>
        <taxon>Bacilli</taxon>
        <taxon>Lactobacillales</taxon>
        <taxon>Carnobacteriaceae</taxon>
        <taxon>Jeotgalibaca</taxon>
    </lineage>
</organism>
<dbReference type="RefSeq" id="WP_126111211.1">
    <property type="nucleotide sequence ID" value="NZ_CP034465.1"/>
</dbReference>
<dbReference type="GO" id="GO:0008234">
    <property type="term" value="F:cysteine-type peptidase activity"/>
    <property type="evidence" value="ECO:0007669"/>
    <property type="project" value="UniProtKB-KW"/>
</dbReference>
<name>A0A3S9HCM2_9LACT</name>
<dbReference type="EMBL" id="CP034465">
    <property type="protein sequence ID" value="AZP05130.1"/>
    <property type="molecule type" value="Genomic_DNA"/>
</dbReference>
<evidence type="ECO:0000256" key="2">
    <source>
        <dbReference type="ARBA" id="ARBA00022670"/>
    </source>
</evidence>
<dbReference type="AlphaFoldDB" id="A0A3S9HCM2"/>
<evidence type="ECO:0000256" key="5">
    <source>
        <dbReference type="ARBA" id="ARBA00044503"/>
    </source>
</evidence>
<dbReference type="OrthoDB" id="48998at2"/>
<evidence type="ECO:0000256" key="1">
    <source>
        <dbReference type="ARBA" id="ARBA00022517"/>
    </source>
</evidence>
<dbReference type="KEGG" id="jeh:EJN90_11050"/>